<accession>A0ABT6MPM0</accession>
<dbReference type="InterPro" id="IPR029058">
    <property type="entry name" value="AB_hydrolase_fold"/>
</dbReference>
<dbReference type="EMBL" id="JARYGX010000009">
    <property type="protein sequence ID" value="MDH7452300.1"/>
    <property type="molecule type" value="Genomic_DNA"/>
</dbReference>
<organism evidence="2 3">
    <name type="scientific">Luteimonas composti</name>
    <dbReference type="NCBI Taxonomy" id="398257"/>
    <lineage>
        <taxon>Bacteria</taxon>
        <taxon>Pseudomonadati</taxon>
        <taxon>Pseudomonadota</taxon>
        <taxon>Gammaproteobacteria</taxon>
        <taxon>Lysobacterales</taxon>
        <taxon>Lysobacteraceae</taxon>
        <taxon>Luteimonas</taxon>
    </lineage>
</organism>
<dbReference type="Gene3D" id="3.40.50.1820">
    <property type="entry name" value="alpha/beta hydrolase"/>
    <property type="match status" value="1"/>
</dbReference>
<dbReference type="PANTHER" id="PTHR43265">
    <property type="entry name" value="ESTERASE ESTD"/>
    <property type="match status" value="1"/>
</dbReference>
<keyword evidence="3" id="KW-1185">Reference proteome</keyword>
<dbReference type="Pfam" id="PF06500">
    <property type="entry name" value="FrsA-like"/>
    <property type="match status" value="1"/>
</dbReference>
<dbReference type="InterPro" id="IPR053145">
    <property type="entry name" value="AB_hydrolase_Est10"/>
</dbReference>
<protein>
    <submittedName>
        <fullName evidence="2">Alpha/beta hydrolase</fullName>
    </submittedName>
</protein>
<dbReference type="Proteomes" id="UP001160550">
    <property type="component" value="Unassembled WGS sequence"/>
</dbReference>
<keyword evidence="1" id="KW-0732">Signal</keyword>
<dbReference type="GO" id="GO:0016787">
    <property type="term" value="F:hydrolase activity"/>
    <property type="evidence" value="ECO:0007669"/>
    <property type="project" value="UniProtKB-KW"/>
</dbReference>
<evidence type="ECO:0000256" key="1">
    <source>
        <dbReference type="SAM" id="SignalP"/>
    </source>
</evidence>
<dbReference type="PANTHER" id="PTHR43265:SF1">
    <property type="entry name" value="ESTERASE ESTD"/>
    <property type="match status" value="1"/>
</dbReference>
<dbReference type="SUPFAM" id="SSF53474">
    <property type="entry name" value="alpha/beta-Hydrolases"/>
    <property type="match status" value="1"/>
</dbReference>
<comment type="caution">
    <text evidence="2">The sequence shown here is derived from an EMBL/GenBank/DDBJ whole genome shotgun (WGS) entry which is preliminary data.</text>
</comment>
<feature type="signal peptide" evidence="1">
    <location>
        <begin position="1"/>
        <end position="19"/>
    </location>
</feature>
<evidence type="ECO:0000313" key="3">
    <source>
        <dbReference type="Proteomes" id="UP001160550"/>
    </source>
</evidence>
<reference evidence="2" key="1">
    <citation type="journal article" date="2007" name="Int. J. Syst. Evol. Microbiol.">
        <title>Luteimonas composti sp. nov., a moderately thermophilic bacterium isolated from food waste.</title>
        <authorList>
            <person name="Young C.C."/>
            <person name="Kampfer P."/>
            <person name="Chen W.M."/>
            <person name="Yen W.S."/>
            <person name="Arun A.B."/>
            <person name="Lai W.A."/>
            <person name="Shen F.T."/>
            <person name="Rekha P.D."/>
            <person name="Lin K.Y."/>
            <person name="Chou J.H."/>
        </authorList>
    </citation>
    <scope>NUCLEOTIDE SEQUENCE</scope>
    <source>
        <strain evidence="2">CC-YY355</strain>
    </source>
</reference>
<sequence length="432" mass="46683">MLRILFAVLLALAACRAQADECLVGAYRLGDASLDIAPSDGGLRWRHVEGATGLLVADGAGGWTSLEGWTGRPDGHRIEFAGCAQGELRFDGVAARRIPLRVTETAFAGRDGVSLAGRLLMPEGEAVVPLVVLIHGAENLSARRWDFMQRQLPAEGVAAFVYDKRGTGESGGQYTQDYDVLADDAVAALAEARRLGGARIGRSGFRGGSQGGWVAPLAATRTSADFVIAAYGLAVSPVEEDREAVILQMQLKGHGADVIESALEIVDAAAEVARSRFTAGIDAFDAVRARYRDEPWYDDVHGNFTHLLLPHYGEALRREGQAYNFGTPWDYDAMAVLRGLRTPQLWQLAEADIDAPMGETFRRLRRLVREQDAPVGIAVFPGAEHGMTLFETAADGSRTSLRYPAGYTRMTVDFAKGRLAGDYGDARLYLPD</sequence>
<proteinExistence type="predicted"/>
<dbReference type="RefSeq" id="WP_280941498.1">
    <property type="nucleotide sequence ID" value="NZ_JARYGX010000009.1"/>
</dbReference>
<reference evidence="2" key="2">
    <citation type="submission" date="2023-04" db="EMBL/GenBank/DDBJ databases">
        <authorList>
            <person name="Sun J.-Q."/>
        </authorList>
    </citation>
    <scope>NUCLEOTIDE SEQUENCE</scope>
    <source>
        <strain evidence="2">CC-YY355</strain>
    </source>
</reference>
<feature type="chain" id="PRO_5046980890" evidence="1">
    <location>
        <begin position="20"/>
        <end position="432"/>
    </location>
</feature>
<dbReference type="PROSITE" id="PS51257">
    <property type="entry name" value="PROKAR_LIPOPROTEIN"/>
    <property type="match status" value="1"/>
</dbReference>
<evidence type="ECO:0000313" key="2">
    <source>
        <dbReference type="EMBL" id="MDH7452300.1"/>
    </source>
</evidence>
<name>A0ABT6MPM0_9GAMM</name>
<dbReference type="InterPro" id="IPR010520">
    <property type="entry name" value="FrsA-like"/>
</dbReference>
<gene>
    <name evidence="2" type="ORF">QF205_04270</name>
</gene>
<keyword evidence="2" id="KW-0378">Hydrolase</keyword>